<reference evidence="2 3" key="1">
    <citation type="submission" date="2024-08" db="EMBL/GenBank/DDBJ databases">
        <authorList>
            <person name="Cucini C."/>
            <person name="Frati F."/>
        </authorList>
    </citation>
    <scope>NUCLEOTIDE SEQUENCE [LARGE SCALE GENOMIC DNA]</scope>
</reference>
<comment type="caution">
    <text evidence="2">The sequence shown here is derived from an EMBL/GenBank/DDBJ whole genome shotgun (WGS) entry which is preliminary data.</text>
</comment>
<accession>A0ABP1S8S5</accession>
<dbReference type="Proteomes" id="UP001642540">
    <property type="component" value="Unassembled WGS sequence"/>
</dbReference>
<sequence length="398" mass="44816">MFLSDEKGVFVKICKLSCTFRGHILRWDSKKKRLTADYSEKTLKTNRIVRILRTLYTISMVLQVVIINYNKTGGSLLSKTEIGFYLAAIIANEFHLREVWKKTLDIVLYVNGLISFGEKYNKEKLNIAIAYSMYVTAATFAFNFVFLQHWDDPCKSFFPGYQLLDQCQILNITENMEAPLKYNVNLGVKLSVLMLNYIGFNVGVQLAAFVIGGLQSVCTITLYGHLATFKKLWIRNETSKADASLIHREIQVMATVFNYIQQGSLMTVAIVQPVILLAICSFTLLKSPWNKETLPLVSQFLMAVIDTVLVLMVTLGGMAKVHNDSKDAIDTMKVYLGGATSSTKNGVSIKGIKWQRRFIRSCCPIKIKFGTDNFVGDDTPLNCISQAFDLTVQLLLLV</sequence>
<gene>
    <name evidence="2" type="ORF">ODALV1_LOCUS30702</name>
</gene>
<name>A0ABP1S8S5_9HEXA</name>
<evidence type="ECO:0008006" key="4">
    <source>
        <dbReference type="Google" id="ProtNLM"/>
    </source>
</evidence>
<feature type="transmembrane region" description="Helical" evidence="1">
    <location>
        <begin position="296"/>
        <end position="316"/>
    </location>
</feature>
<evidence type="ECO:0000313" key="3">
    <source>
        <dbReference type="Proteomes" id="UP001642540"/>
    </source>
</evidence>
<proteinExistence type="predicted"/>
<keyword evidence="3" id="KW-1185">Reference proteome</keyword>
<evidence type="ECO:0000313" key="2">
    <source>
        <dbReference type="EMBL" id="CAL8146096.1"/>
    </source>
</evidence>
<keyword evidence="1" id="KW-0812">Transmembrane</keyword>
<feature type="transmembrane region" description="Helical" evidence="1">
    <location>
        <begin position="206"/>
        <end position="226"/>
    </location>
</feature>
<dbReference type="EMBL" id="CAXLJM020000164">
    <property type="protein sequence ID" value="CAL8146096.1"/>
    <property type="molecule type" value="Genomic_DNA"/>
</dbReference>
<organism evidence="2 3">
    <name type="scientific">Orchesella dallaii</name>
    <dbReference type="NCBI Taxonomy" id="48710"/>
    <lineage>
        <taxon>Eukaryota</taxon>
        <taxon>Metazoa</taxon>
        <taxon>Ecdysozoa</taxon>
        <taxon>Arthropoda</taxon>
        <taxon>Hexapoda</taxon>
        <taxon>Collembola</taxon>
        <taxon>Entomobryomorpha</taxon>
        <taxon>Entomobryoidea</taxon>
        <taxon>Orchesellidae</taxon>
        <taxon>Orchesellinae</taxon>
        <taxon>Orchesella</taxon>
    </lineage>
</organism>
<keyword evidence="1" id="KW-1133">Transmembrane helix</keyword>
<feature type="transmembrane region" description="Helical" evidence="1">
    <location>
        <begin position="125"/>
        <end position="147"/>
    </location>
</feature>
<feature type="transmembrane region" description="Helical" evidence="1">
    <location>
        <begin position="263"/>
        <end position="284"/>
    </location>
</feature>
<evidence type="ECO:0000256" key="1">
    <source>
        <dbReference type="SAM" id="Phobius"/>
    </source>
</evidence>
<protein>
    <recommendedName>
        <fullName evidence="4">Odorant receptor</fullName>
    </recommendedName>
</protein>
<keyword evidence="1" id="KW-0472">Membrane</keyword>